<reference evidence="1" key="1">
    <citation type="submission" date="2014-11" db="EMBL/GenBank/DDBJ databases">
        <authorList>
            <person name="Amaro Gonzalez C."/>
        </authorList>
    </citation>
    <scope>NUCLEOTIDE SEQUENCE</scope>
</reference>
<name>A0A0E9VRK7_ANGAN</name>
<dbReference type="AlphaFoldDB" id="A0A0E9VRK7"/>
<organism evidence="1">
    <name type="scientific">Anguilla anguilla</name>
    <name type="common">European freshwater eel</name>
    <name type="synonym">Muraena anguilla</name>
    <dbReference type="NCBI Taxonomy" id="7936"/>
    <lineage>
        <taxon>Eukaryota</taxon>
        <taxon>Metazoa</taxon>
        <taxon>Chordata</taxon>
        <taxon>Craniata</taxon>
        <taxon>Vertebrata</taxon>
        <taxon>Euteleostomi</taxon>
        <taxon>Actinopterygii</taxon>
        <taxon>Neopterygii</taxon>
        <taxon>Teleostei</taxon>
        <taxon>Anguilliformes</taxon>
        <taxon>Anguillidae</taxon>
        <taxon>Anguilla</taxon>
    </lineage>
</organism>
<reference evidence="1" key="2">
    <citation type="journal article" date="2015" name="Fish Shellfish Immunol.">
        <title>Early steps in the European eel (Anguilla anguilla)-Vibrio vulnificus interaction in the gills: Role of the RtxA13 toxin.</title>
        <authorList>
            <person name="Callol A."/>
            <person name="Pajuelo D."/>
            <person name="Ebbesson L."/>
            <person name="Teles M."/>
            <person name="MacKenzie S."/>
            <person name="Amaro C."/>
        </authorList>
    </citation>
    <scope>NUCLEOTIDE SEQUENCE</scope>
</reference>
<dbReference type="EMBL" id="GBXM01028577">
    <property type="protein sequence ID" value="JAH80000.1"/>
    <property type="molecule type" value="Transcribed_RNA"/>
</dbReference>
<proteinExistence type="predicted"/>
<accession>A0A0E9VRK7</accession>
<protein>
    <submittedName>
        <fullName evidence="1">Uncharacterized protein</fullName>
    </submittedName>
</protein>
<sequence>MENNPRGYCRPRSLRVQFLWVSTYKEISKQQPICQ</sequence>
<evidence type="ECO:0000313" key="1">
    <source>
        <dbReference type="EMBL" id="JAH80000.1"/>
    </source>
</evidence>